<reference evidence="1" key="1">
    <citation type="submission" date="2023-10" db="EMBL/GenBank/DDBJ databases">
        <authorList>
            <person name="Chen Y."/>
            <person name="Shah S."/>
            <person name="Dougan E. K."/>
            <person name="Thang M."/>
            <person name="Chan C."/>
        </authorList>
    </citation>
    <scope>NUCLEOTIDE SEQUENCE [LARGE SCALE GENOMIC DNA]</scope>
</reference>
<protein>
    <submittedName>
        <fullName evidence="1">Uncharacterized protein</fullName>
    </submittedName>
</protein>
<evidence type="ECO:0000313" key="2">
    <source>
        <dbReference type="Proteomes" id="UP001189429"/>
    </source>
</evidence>
<keyword evidence="2" id="KW-1185">Reference proteome</keyword>
<gene>
    <name evidence="1" type="ORF">PCOR1329_LOCUS83850</name>
</gene>
<organism evidence="1 2">
    <name type="scientific">Prorocentrum cordatum</name>
    <dbReference type="NCBI Taxonomy" id="2364126"/>
    <lineage>
        <taxon>Eukaryota</taxon>
        <taxon>Sar</taxon>
        <taxon>Alveolata</taxon>
        <taxon>Dinophyceae</taxon>
        <taxon>Prorocentrales</taxon>
        <taxon>Prorocentraceae</taxon>
        <taxon>Prorocentrum</taxon>
    </lineage>
</organism>
<evidence type="ECO:0000313" key="1">
    <source>
        <dbReference type="EMBL" id="CAK0909424.1"/>
    </source>
</evidence>
<name>A0ABN9YD99_9DINO</name>
<proteinExistence type="predicted"/>
<dbReference type="Proteomes" id="UP001189429">
    <property type="component" value="Unassembled WGS sequence"/>
</dbReference>
<dbReference type="EMBL" id="CAUYUJ010022192">
    <property type="protein sequence ID" value="CAK0909424.1"/>
    <property type="molecule type" value="Genomic_DNA"/>
</dbReference>
<comment type="caution">
    <text evidence="1">The sequence shown here is derived from an EMBL/GenBank/DDBJ whole genome shotgun (WGS) entry which is preliminary data.</text>
</comment>
<sequence>MSSDYWSGKIFEFLEAEAKCETSRPQINEGSNRLEGVRDMLGSNPTEAFNTLEEEARRLAHFRDVLPQGAHAEYENLVKVALSDVQRFFKNLCSKNDPQSMIYQVPVQKALSECTLAFPLDAGVSAMSDEVGQLICETSYTASIESFSTACKRASGLHVDIFGQSTACKELVEALSQASKQSRTKGWGDAVDNARVAYRSLVNLSVGINDETKLQDLFGAVRVLGDTLRDIDGGGYNEIDVALSSIRAGATLQSIADVGAADLLVTCQESSSLVPAVRQEIELLQRTIDGIKIADGDLEGGAAFQALYTFAKTVTDAAKDRVNQIAKVALDGFAASARLAVDDVLRASEKMINADAWTALAAKTTVWAKWSAEAVPIFKDFRSENFSSQLAALHKAKADYGAAGKAYGWSTDVEFVDEMSTVFQSSVLLHASAKLVDALAVNVPTTKLAIRDAVKHALDNIDPYGSGVEKSMLPAALLSRASEALRLR</sequence>
<accession>A0ABN9YD99</accession>